<dbReference type="GO" id="GO:0005576">
    <property type="term" value="C:extracellular region"/>
    <property type="evidence" value="ECO:0000318"/>
    <property type="project" value="GO_Central"/>
</dbReference>
<dbReference type="PANTHER" id="PTHR42973">
    <property type="entry name" value="BINDING OXIDOREDUCTASE, PUTATIVE (AFU_ORTHOLOGUE AFUA_1G17690)-RELATED"/>
    <property type="match status" value="1"/>
</dbReference>
<dbReference type="eggNOG" id="KOG1231">
    <property type="taxonomic scope" value="Eukaryota"/>
</dbReference>
<accession>C8VDG3</accession>
<keyword evidence="2" id="KW-0285">Flavoprotein</keyword>
<dbReference type="InterPro" id="IPR050416">
    <property type="entry name" value="FAD-linked_Oxidoreductase"/>
</dbReference>
<dbReference type="Gene3D" id="3.30.465.10">
    <property type="match status" value="1"/>
</dbReference>
<dbReference type="KEGG" id="ani:ANIA_07075"/>
<dbReference type="InterPro" id="IPR012951">
    <property type="entry name" value="BBE"/>
</dbReference>
<dbReference type="InterPro" id="IPR016169">
    <property type="entry name" value="FAD-bd_PCMH_sub2"/>
</dbReference>
<proteinExistence type="inferred from homology"/>
<evidence type="ECO:0000256" key="5">
    <source>
        <dbReference type="SAM" id="SignalP"/>
    </source>
</evidence>
<feature type="chain" id="PRO_5010179225" description="FAD-binding PCMH-type domain-containing protein" evidence="5">
    <location>
        <begin position="18"/>
        <end position="486"/>
    </location>
</feature>
<keyword evidence="4" id="KW-0560">Oxidoreductase</keyword>
<dbReference type="RefSeq" id="XP_664679.1">
    <property type="nucleotide sequence ID" value="XM_659587.1"/>
</dbReference>
<dbReference type="PROSITE" id="PS51387">
    <property type="entry name" value="FAD_PCMH"/>
    <property type="match status" value="1"/>
</dbReference>
<evidence type="ECO:0000256" key="2">
    <source>
        <dbReference type="ARBA" id="ARBA00022630"/>
    </source>
</evidence>
<dbReference type="PANTHER" id="PTHR42973:SF22">
    <property type="entry name" value="FAD-BINDING PCMH-TYPE DOMAIN-CONTAINING PROTEIN-RELATED"/>
    <property type="match status" value="1"/>
</dbReference>
<evidence type="ECO:0000313" key="8">
    <source>
        <dbReference type="Proteomes" id="UP000000560"/>
    </source>
</evidence>
<dbReference type="InterPro" id="IPR036318">
    <property type="entry name" value="FAD-bd_PCMH-like_sf"/>
</dbReference>
<evidence type="ECO:0000256" key="1">
    <source>
        <dbReference type="ARBA" id="ARBA00005466"/>
    </source>
</evidence>
<sequence length="486" mass="53903">MYWFILHLLAVALPAAALVTHDPCRLVESKIPGRISYPSSTTYNASVSSYYDDQERSLRPGCIFRPTNTSEVSQFVKLMTADKRKPQFAVRGGGHTLWTGAANIGPGITVDMRLMDQLELSEDKKIARIGGGAVWDHIYPQLVPHDLTVMGGRIPGIGVGGFAMGGGITFSSREHGFSCDNIYGYEIVLGNGQVIYADQRSHPDLWLALKGGSNNFGIITRFDAATIPLGKMWYNHLHYNYTDSALQAHAEAFSDFMKPENYDGAAMMGVFLDYLGGKFLLHDALWYTREVENPAVYDAFTEIPNLGGVAELNTIDNVVDKFGDDIPSQVGRAFQLTFSFHNPDPTVYMELFKIWETGLSKIANVEGLFVEFLTQPHPVTNGTNLFGLTPGRTDDVMVDMTAAYTNQADDRLVQSVITDIVNEQRALLKRSGHLMDFIYLNYADISQEVLQSWGADNVAKLRAASNKYDPKRVFQKQVPGGFKIPK</sequence>
<dbReference type="HOGENOM" id="CLU_018354_1_2_1"/>
<evidence type="ECO:0000256" key="4">
    <source>
        <dbReference type="ARBA" id="ARBA00023002"/>
    </source>
</evidence>
<dbReference type="GO" id="GO:0016491">
    <property type="term" value="F:oxidoreductase activity"/>
    <property type="evidence" value="ECO:0007669"/>
    <property type="project" value="UniProtKB-KW"/>
</dbReference>
<dbReference type="OMA" id="ATLWAHA"/>
<dbReference type="InParanoid" id="Q5AXA5"/>
<feature type="signal peptide" evidence="5">
    <location>
        <begin position="1"/>
        <end position="17"/>
    </location>
</feature>
<accession>Q5AXA5</accession>
<dbReference type="InterPro" id="IPR006094">
    <property type="entry name" value="Oxid_FAD_bind_N"/>
</dbReference>
<protein>
    <recommendedName>
        <fullName evidence="6">FAD-binding PCMH-type domain-containing protein</fullName>
    </recommendedName>
</protein>
<name>Q5AXA5_EMENI</name>
<dbReference type="GeneID" id="2869979"/>
<dbReference type="AlphaFoldDB" id="Q5AXA5"/>
<dbReference type="EMBL" id="BN001304">
    <property type="protein sequence ID" value="CBF79136.1"/>
    <property type="molecule type" value="Genomic_DNA"/>
</dbReference>
<evidence type="ECO:0000313" key="7">
    <source>
        <dbReference type="EMBL" id="CBF79136.1"/>
    </source>
</evidence>
<dbReference type="GO" id="GO:0071949">
    <property type="term" value="F:FAD binding"/>
    <property type="evidence" value="ECO:0007669"/>
    <property type="project" value="InterPro"/>
</dbReference>
<reference evidence="8" key="1">
    <citation type="journal article" date="2005" name="Nature">
        <title>Sequencing of Aspergillus nidulans and comparative analysis with A. fumigatus and A. oryzae.</title>
        <authorList>
            <person name="Galagan J.E."/>
            <person name="Calvo S.E."/>
            <person name="Cuomo C."/>
            <person name="Ma L.J."/>
            <person name="Wortman J.R."/>
            <person name="Batzoglou S."/>
            <person name="Lee S.I."/>
            <person name="Basturkmen M."/>
            <person name="Spevak C.C."/>
            <person name="Clutterbuck J."/>
            <person name="Kapitonov V."/>
            <person name="Jurka J."/>
            <person name="Scazzocchio C."/>
            <person name="Farman M."/>
            <person name="Butler J."/>
            <person name="Purcell S."/>
            <person name="Harris S."/>
            <person name="Braus G.H."/>
            <person name="Draht O."/>
            <person name="Busch S."/>
            <person name="D'Enfert C."/>
            <person name="Bouchier C."/>
            <person name="Goldman G.H."/>
            <person name="Bell-Pedersen D."/>
            <person name="Griffiths-Jones S."/>
            <person name="Doonan J.H."/>
            <person name="Yu J."/>
            <person name="Vienken K."/>
            <person name="Pain A."/>
            <person name="Freitag M."/>
            <person name="Selker E.U."/>
            <person name="Archer D.B."/>
            <person name="Penalva M.A."/>
            <person name="Oakley B.R."/>
            <person name="Momany M."/>
            <person name="Tanaka T."/>
            <person name="Kumagai T."/>
            <person name="Asai K."/>
            <person name="Machida M."/>
            <person name="Nierman W.C."/>
            <person name="Denning D.W."/>
            <person name="Caddick M."/>
            <person name="Hynes M."/>
            <person name="Paoletti M."/>
            <person name="Fischer R."/>
            <person name="Miller B."/>
            <person name="Dyer P."/>
            <person name="Sachs M.S."/>
            <person name="Osmani S.A."/>
            <person name="Birren B.W."/>
        </authorList>
    </citation>
    <scope>NUCLEOTIDE SEQUENCE [LARGE SCALE GENOMIC DNA]</scope>
    <source>
        <strain evidence="8">FGSC A4 / ATCC 38163 / CBS 112.46 / NRRL 194 / M139</strain>
    </source>
</reference>
<dbReference type="VEuPathDB" id="FungiDB:AN7075"/>
<reference evidence="8" key="2">
    <citation type="journal article" date="2009" name="Fungal Genet. Biol.">
        <title>The 2008 update of the Aspergillus nidulans genome annotation: a community effort.</title>
        <authorList>
            <person name="Wortman J.R."/>
            <person name="Gilsenan J.M."/>
            <person name="Joardar V."/>
            <person name="Deegan J."/>
            <person name="Clutterbuck J."/>
            <person name="Andersen M.R."/>
            <person name="Archer D."/>
            <person name="Bencina M."/>
            <person name="Braus G."/>
            <person name="Coutinho P."/>
            <person name="von Dohren H."/>
            <person name="Doonan J."/>
            <person name="Driessen A.J."/>
            <person name="Durek P."/>
            <person name="Espeso E."/>
            <person name="Fekete E."/>
            <person name="Flipphi M."/>
            <person name="Estrada C.G."/>
            <person name="Geysens S."/>
            <person name="Goldman G."/>
            <person name="de Groot P.W."/>
            <person name="Hansen K."/>
            <person name="Harris S.D."/>
            <person name="Heinekamp T."/>
            <person name="Helmstaedt K."/>
            <person name="Henrissat B."/>
            <person name="Hofmann G."/>
            <person name="Homan T."/>
            <person name="Horio T."/>
            <person name="Horiuchi H."/>
            <person name="James S."/>
            <person name="Jones M."/>
            <person name="Karaffa L."/>
            <person name="Karanyi Z."/>
            <person name="Kato M."/>
            <person name="Keller N."/>
            <person name="Kelly D.E."/>
            <person name="Kiel J.A."/>
            <person name="Kim J.M."/>
            <person name="van der Klei I.J."/>
            <person name="Klis F.M."/>
            <person name="Kovalchuk A."/>
            <person name="Krasevec N."/>
            <person name="Kubicek C.P."/>
            <person name="Liu B."/>
            <person name="Maccabe A."/>
            <person name="Meyer V."/>
            <person name="Mirabito P."/>
            <person name="Miskei M."/>
            <person name="Mos M."/>
            <person name="Mullins J."/>
            <person name="Nelson D.R."/>
            <person name="Nielsen J."/>
            <person name="Oakley B.R."/>
            <person name="Osmani S.A."/>
            <person name="Pakula T."/>
            <person name="Paszewski A."/>
            <person name="Paulsen I."/>
            <person name="Pilsyk S."/>
            <person name="Pocsi I."/>
            <person name="Punt P.J."/>
            <person name="Ram A.F."/>
            <person name="Ren Q."/>
            <person name="Robellet X."/>
            <person name="Robson G."/>
            <person name="Seiboth B."/>
            <person name="van Solingen P."/>
            <person name="Specht T."/>
            <person name="Sun J."/>
            <person name="Taheri-Talesh N."/>
            <person name="Takeshita N."/>
            <person name="Ussery D."/>
            <person name="vanKuyk P.A."/>
            <person name="Visser H."/>
            <person name="van de Vondervoort P.J."/>
            <person name="de Vries R.P."/>
            <person name="Walton J."/>
            <person name="Xiang X."/>
            <person name="Xiong Y."/>
            <person name="Zeng A.P."/>
            <person name="Brandt B.W."/>
            <person name="Cornell M.J."/>
            <person name="van den Hondel C.A."/>
            <person name="Visser J."/>
            <person name="Oliver S.G."/>
            <person name="Turner G."/>
        </authorList>
    </citation>
    <scope>GENOME REANNOTATION</scope>
    <source>
        <strain evidence="8">FGSC A4 / ATCC 38163 / CBS 112.46 / NRRL 194 / M139</strain>
    </source>
</reference>
<dbReference type="SUPFAM" id="SSF56176">
    <property type="entry name" value="FAD-binding/transporter-associated domain-like"/>
    <property type="match status" value="1"/>
</dbReference>
<dbReference type="InterPro" id="IPR016166">
    <property type="entry name" value="FAD-bd_PCMH"/>
</dbReference>
<keyword evidence="3" id="KW-0274">FAD</keyword>
<dbReference type="Pfam" id="PF01565">
    <property type="entry name" value="FAD_binding_4"/>
    <property type="match status" value="1"/>
</dbReference>
<dbReference type="Proteomes" id="UP000000560">
    <property type="component" value="Chromosome IV"/>
</dbReference>
<dbReference type="OrthoDB" id="2151789at2759"/>
<gene>
    <name evidence="7" type="ORF">ANIA_07075</name>
</gene>
<organism evidence="7 8">
    <name type="scientific">Emericella nidulans (strain FGSC A4 / ATCC 38163 / CBS 112.46 / NRRL 194 / M139)</name>
    <name type="common">Aspergillus nidulans</name>
    <dbReference type="NCBI Taxonomy" id="227321"/>
    <lineage>
        <taxon>Eukaryota</taxon>
        <taxon>Fungi</taxon>
        <taxon>Dikarya</taxon>
        <taxon>Ascomycota</taxon>
        <taxon>Pezizomycotina</taxon>
        <taxon>Eurotiomycetes</taxon>
        <taxon>Eurotiomycetidae</taxon>
        <taxon>Eurotiales</taxon>
        <taxon>Aspergillaceae</taxon>
        <taxon>Aspergillus</taxon>
        <taxon>Aspergillus subgen. Nidulantes</taxon>
    </lineage>
</organism>
<dbReference type="STRING" id="227321.Q5AXA5"/>
<keyword evidence="5" id="KW-0732">Signal</keyword>
<comment type="similarity">
    <text evidence="1">Belongs to the oxygen-dependent FAD-linked oxidoreductase family.</text>
</comment>
<dbReference type="Pfam" id="PF08031">
    <property type="entry name" value="BBE"/>
    <property type="match status" value="1"/>
</dbReference>
<feature type="domain" description="FAD-binding PCMH-type" evidence="6">
    <location>
        <begin position="56"/>
        <end position="229"/>
    </location>
</feature>
<evidence type="ECO:0000256" key="3">
    <source>
        <dbReference type="ARBA" id="ARBA00022827"/>
    </source>
</evidence>
<evidence type="ECO:0000259" key="6">
    <source>
        <dbReference type="PROSITE" id="PS51387"/>
    </source>
</evidence>
<keyword evidence="8" id="KW-1185">Reference proteome</keyword>